<dbReference type="Pfam" id="PF09339">
    <property type="entry name" value="HTH_IclR"/>
    <property type="match status" value="1"/>
</dbReference>
<feature type="domain" description="HTH iclR-type" evidence="5">
    <location>
        <begin position="27"/>
        <end position="88"/>
    </location>
</feature>
<name>A0ABR8MJ21_9ACTN</name>
<evidence type="ECO:0000256" key="1">
    <source>
        <dbReference type="ARBA" id="ARBA00023015"/>
    </source>
</evidence>
<feature type="region of interest" description="Disordered" evidence="4">
    <location>
        <begin position="1"/>
        <end position="26"/>
    </location>
</feature>
<evidence type="ECO:0000259" key="5">
    <source>
        <dbReference type="PROSITE" id="PS51077"/>
    </source>
</evidence>
<evidence type="ECO:0000259" key="6">
    <source>
        <dbReference type="PROSITE" id="PS51078"/>
    </source>
</evidence>
<dbReference type="InterPro" id="IPR029016">
    <property type="entry name" value="GAF-like_dom_sf"/>
</dbReference>
<evidence type="ECO:0000313" key="7">
    <source>
        <dbReference type="EMBL" id="MBD3915918.1"/>
    </source>
</evidence>
<dbReference type="PANTHER" id="PTHR30136">
    <property type="entry name" value="HELIX-TURN-HELIX TRANSCRIPTIONAL REGULATOR, ICLR FAMILY"/>
    <property type="match status" value="1"/>
</dbReference>
<dbReference type="Proteomes" id="UP000649289">
    <property type="component" value="Unassembled WGS sequence"/>
</dbReference>
<dbReference type="RefSeq" id="WP_191200253.1">
    <property type="nucleotide sequence ID" value="NZ_BAAAPA010000006.1"/>
</dbReference>
<gene>
    <name evidence="7" type="ORF">IEZ25_14940</name>
</gene>
<keyword evidence="2" id="KW-0238">DNA-binding</keyword>
<dbReference type="PANTHER" id="PTHR30136:SF24">
    <property type="entry name" value="HTH-TYPE TRANSCRIPTIONAL REPRESSOR ALLR"/>
    <property type="match status" value="1"/>
</dbReference>
<reference evidence="7 8" key="1">
    <citation type="submission" date="2020-09" db="EMBL/GenBank/DDBJ databases">
        <title>novel species in genus Nocardioides.</title>
        <authorList>
            <person name="Zhang G."/>
        </authorList>
    </citation>
    <scope>NUCLEOTIDE SEQUENCE [LARGE SCALE GENOMIC DNA]</scope>
    <source>
        <strain evidence="7 8">19197</strain>
    </source>
</reference>
<keyword evidence="8" id="KW-1185">Reference proteome</keyword>
<dbReference type="InterPro" id="IPR036390">
    <property type="entry name" value="WH_DNA-bd_sf"/>
</dbReference>
<dbReference type="EMBL" id="JACXYY010000006">
    <property type="protein sequence ID" value="MBD3915918.1"/>
    <property type="molecule type" value="Genomic_DNA"/>
</dbReference>
<feature type="domain" description="IclR-ED" evidence="6">
    <location>
        <begin position="89"/>
        <end position="270"/>
    </location>
</feature>
<dbReference type="PROSITE" id="PS51077">
    <property type="entry name" value="HTH_ICLR"/>
    <property type="match status" value="1"/>
</dbReference>
<evidence type="ECO:0000256" key="3">
    <source>
        <dbReference type="ARBA" id="ARBA00023163"/>
    </source>
</evidence>
<protein>
    <submittedName>
        <fullName evidence="7">IclR family transcriptional regulator</fullName>
    </submittedName>
</protein>
<sequence length="274" mass="29046">MAQQTGLATKGGSALKDVSGTGPAGPVKSAARALDLLDEIAANGPGTQLQLSTRLSIPKSSLHALLRTMTDRGWLQTDPTGSVYQLGIHSLVVSSAYLDGDPVLARAQSVLDEVATATEETVHLGRLDGHDVIYTAKRESMHPLRMHSAVGRRLPAYATSLGRALLAELPEAMRVDMVPDHITAITPNTTTKKEAVLEIIDRAVVQGYATESEESCMGVRCFGVALPFSHAAVDALSVAVPISRLDNGREDLIIETLLSVKARLAAVHGNSMVR</sequence>
<organism evidence="7 8">
    <name type="scientific">Nocardioides hwasunensis</name>
    <dbReference type="NCBI Taxonomy" id="397258"/>
    <lineage>
        <taxon>Bacteria</taxon>
        <taxon>Bacillati</taxon>
        <taxon>Actinomycetota</taxon>
        <taxon>Actinomycetes</taxon>
        <taxon>Propionibacteriales</taxon>
        <taxon>Nocardioidaceae</taxon>
        <taxon>Nocardioides</taxon>
    </lineage>
</organism>
<dbReference type="InterPro" id="IPR036388">
    <property type="entry name" value="WH-like_DNA-bd_sf"/>
</dbReference>
<dbReference type="SUPFAM" id="SSF46785">
    <property type="entry name" value="Winged helix' DNA-binding domain"/>
    <property type="match status" value="1"/>
</dbReference>
<accession>A0ABR8MJ21</accession>
<dbReference type="PROSITE" id="PS51078">
    <property type="entry name" value="ICLR_ED"/>
    <property type="match status" value="1"/>
</dbReference>
<proteinExistence type="predicted"/>
<dbReference type="InterPro" id="IPR014757">
    <property type="entry name" value="Tscrpt_reg_IclR_C"/>
</dbReference>
<dbReference type="Gene3D" id="3.30.450.40">
    <property type="match status" value="1"/>
</dbReference>
<dbReference type="InterPro" id="IPR050707">
    <property type="entry name" value="HTH_MetabolicPath_Reg"/>
</dbReference>
<dbReference type="InterPro" id="IPR005471">
    <property type="entry name" value="Tscrpt_reg_IclR_N"/>
</dbReference>
<dbReference type="Gene3D" id="1.10.10.10">
    <property type="entry name" value="Winged helix-like DNA-binding domain superfamily/Winged helix DNA-binding domain"/>
    <property type="match status" value="1"/>
</dbReference>
<comment type="caution">
    <text evidence="7">The sequence shown here is derived from an EMBL/GenBank/DDBJ whole genome shotgun (WGS) entry which is preliminary data.</text>
</comment>
<evidence type="ECO:0000256" key="4">
    <source>
        <dbReference type="SAM" id="MobiDB-lite"/>
    </source>
</evidence>
<evidence type="ECO:0000256" key="2">
    <source>
        <dbReference type="ARBA" id="ARBA00023125"/>
    </source>
</evidence>
<keyword evidence="1" id="KW-0805">Transcription regulation</keyword>
<dbReference type="Pfam" id="PF01614">
    <property type="entry name" value="IclR_C"/>
    <property type="match status" value="1"/>
</dbReference>
<dbReference type="SUPFAM" id="SSF55781">
    <property type="entry name" value="GAF domain-like"/>
    <property type="match status" value="1"/>
</dbReference>
<dbReference type="SMART" id="SM00346">
    <property type="entry name" value="HTH_ICLR"/>
    <property type="match status" value="1"/>
</dbReference>
<keyword evidence="3" id="KW-0804">Transcription</keyword>
<evidence type="ECO:0000313" key="8">
    <source>
        <dbReference type="Proteomes" id="UP000649289"/>
    </source>
</evidence>